<reference evidence="1" key="2">
    <citation type="journal article" date="2023" name="Science">
        <title>Genomic signatures of disease resistance in endangered staghorn corals.</title>
        <authorList>
            <person name="Vollmer S.V."/>
            <person name="Selwyn J.D."/>
            <person name="Despard B.A."/>
            <person name="Roesel C.L."/>
        </authorList>
    </citation>
    <scope>NUCLEOTIDE SEQUENCE</scope>
    <source>
        <strain evidence="1">K2</strain>
    </source>
</reference>
<comment type="caution">
    <text evidence="1">The sequence shown here is derived from an EMBL/GenBank/DDBJ whole genome shotgun (WGS) entry which is preliminary data.</text>
</comment>
<dbReference type="EMBL" id="JARQWQ010000027">
    <property type="protein sequence ID" value="KAK2562914.1"/>
    <property type="molecule type" value="Genomic_DNA"/>
</dbReference>
<organism evidence="1 2">
    <name type="scientific">Acropora cervicornis</name>
    <name type="common">Staghorn coral</name>
    <dbReference type="NCBI Taxonomy" id="6130"/>
    <lineage>
        <taxon>Eukaryota</taxon>
        <taxon>Metazoa</taxon>
        <taxon>Cnidaria</taxon>
        <taxon>Anthozoa</taxon>
        <taxon>Hexacorallia</taxon>
        <taxon>Scleractinia</taxon>
        <taxon>Astrocoeniina</taxon>
        <taxon>Acroporidae</taxon>
        <taxon>Acropora</taxon>
    </lineage>
</organism>
<proteinExistence type="predicted"/>
<gene>
    <name evidence="1" type="ORF">P5673_013889</name>
</gene>
<dbReference type="Proteomes" id="UP001249851">
    <property type="component" value="Unassembled WGS sequence"/>
</dbReference>
<accession>A0AAD9QKL4</accession>
<name>A0AAD9QKL4_ACRCE</name>
<keyword evidence="2" id="KW-1185">Reference proteome</keyword>
<evidence type="ECO:0000313" key="2">
    <source>
        <dbReference type="Proteomes" id="UP001249851"/>
    </source>
</evidence>
<protein>
    <submittedName>
        <fullName evidence="1">Uncharacterized protein</fullName>
    </submittedName>
</protein>
<reference evidence="1" key="1">
    <citation type="journal article" date="2023" name="G3 (Bethesda)">
        <title>Whole genome assembly and annotation of the endangered Caribbean coral Acropora cervicornis.</title>
        <authorList>
            <person name="Selwyn J.D."/>
            <person name="Vollmer S.V."/>
        </authorList>
    </citation>
    <scope>NUCLEOTIDE SEQUENCE</scope>
    <source>
        <strain evidence="1">K2</strain>
    </source>
</reference>
<dbReference type="AlphaFoldDB" id="A0AAD9QKL4"/>
<evidence type="ECO:0000313" key="1">
    <source>
        <dbReference type="EMBL" id="KAK2562914.1"/>
    </source>
</evidence>
<sequence>MFGPVEGKKHDAGMLALLCPLLLNPCADLSRTAAEPEKFMRLQNSKSCGFSNGSHLRCVRSTWLTAEYHTKYEVDY</sequence>